<dbReference type="Pfam" id="PF13591">
    <property type="entry name" value="MerR_2"/>
    <property type="match status" value="1"/>
</dbReference>
<name>A0A5B8YKU3_9FLAO</name>
<sequence length="96" mass="11684">MNLEELIATEELCERYKVEHTFIRSLSESGLIEIITIEQREYVHCDRMAEFEKMRRLHYDLEINLEGLEAVHHLLNQLRELQKTNRKLQNRLNLYE</sequence>
<dbReference type="EMBL" id="CP042476">
    <property type="protein sequence ID" value="QED38324.1"/>
    <property type="molecule type" value="Genomic_DNA"/>
</dbReference>
<accession>A0A5B8YKU3</accession>
<gene>
    <name evidence="1" type="ORF">FK178_11630</name>
</gene>
<dbReference type="Gene3D" id="1.10.1660.10">
    <property type="match status" value="1"/>
</dbReference>
<protein>
    <submittedName>
        <fullName evidence="1">MerR family transcriptional regulator</fullName>
    </submittedName>
</protein>
<reference evidence="1 2" key="1">
    <citation type="submission" date="2019-08" db="EMBL/GenBank/DDBJ databases">
        <title>Antarcticibacterium arcticum sp. nov., a bacterium isolated from marine sediment of the Canadian Beaufort Sea.</title>
        <authorList>
            <person name="Lee Y.M."/>
            <person name="Baek K."/>
            <person name="Lee D.-H."/>
            <person name="Shin S.C."/>
            <person name="Jin Y.K."/>
            <person name="Park Y."/>
        </authorList>
    </citation>
    <scope>NUCLEOTIDE SEQUENCE [LARGE SCALE GENOMIC DNA]</scope>
    <source>
        <strain evidence="1 2">PAMC 28998</strain>
    </source>
</reference>
<evidence type="ECO:0000313" key="2">
    <source>
        <dbReference type="Proteomes" id="UP000321954"/>
    </source>
</evidence>
<evidence type="ECO:0000313" key="1">
    <source>
        <dbReference type="EMBL" id="QED38324.1"/>
    </source>
</evidence>
<keyword evidence="2" id="KW-1185">Reference proteome</keyword>
<organism evidence="1 2">
    <name type="scientific">Antarcticibacterium arcticum</name>
    <dbReference type="NCBI Taxonomy" id="2585771"/>
    <lineage>
        <taxon>Bacteria</taxon>
        <taxon>Pseudomonadati</taxon>
        <taxon>Bacteroidota</taxon>
        <taxon>Flavobacteriia</taxon>
        <taxon>Flavobacteriales</taxon>
        <taxon>Flavobacteriaceae</taxon>
        <taxon>Antarcticibacterium</taxon>
    </lineage>
</organism>
<dbReference type="KEGG" id="anp:FK178_11630"/>
<dbReference type="RefSeq" id="WP_146835227.1">
    <property type="nucleotide sequence ID" value="NZ_CP042476.1"/>
</dbReference>
<dbReference type="AlphaFoldDB" id="A0A5B8YKU3"/>
<dbReference type="Proteomes" id="UP000321954">
    <property type="component" value="Chromosome"/>
</dbReference>
<proteinExistence type="predicted"/>
<dbReference type="OrthoDB" id="1494789at2"/>